<dbReference type="EMBL" id="HBED01036915">
    <property type="protein sequence ID" value="CAD8320172.1"/>
    <property type="molecule type" value="Transcribed_RNA"/>
</dbReference>
<dbReference type="PANTHER" id="PTHR36220">
    <property type="entry name" value="UNNAMED PRODUCT"/>
    <property type="match status" value="1"/>
</dbReference>
<dbReference type="AlphaFoldDB" id="A0A7R9WBQ6"/>
<gene>
    <name evidence="3" type="ORF">TDUB1175_LOCUS18588</name>
</gene>
<proteinExistence type="predicted"/>
<feature type="compositionally biased region" description="Low complexity" evidence="1">
    <location>
        <begin position="66"/>
        <end position="80"/>
    </location>
</feature>
<feature type="compositionally biased region" description="Low complexity" evidence="1">
    <location>
        <begin position="18"/>
        <end position="40"/>
    </location>
</feature>
<feature type="transmembrane region" description="Helical" evidence="2">
    <location>
        <begin position="347"/>
        <end position="369"/>
    </location>
</feature>
<sequence>MSDNKRYDAGGRRKTLPSSSASAAQTPATATRTAASEAVSFVASPSPHGDNDERTQHKVACLVKTESPSSEEGSLSEEAPWSPPASKPAAKPSASANTTIKASESEAVETPSSEDDTPLFKAEVPEFVPPQEPPHAALLFETKDRQRDIPKAAPPQDSPSFSWTHRKSEDTSAGGNRSAFPLRLPATSATAVTTAILGRRRSTSADTAGTDQRTVPSQAHAAADAPSSQTACREGAGGIGRLMSQCSVREDVVAQSPHDYIATAAAVDDSGLEEALQRLEHENEMLRRQPMITAAVEILRVPLSGGHPQGGDGSEERGGGAAAEVAPSSTTRHFGHRLQSCLSDWRVAVALVILVAGVAIAAMAATGIFGGRTNNAATEIQIDGTGAILSTANPSPHPTRRPLLTSPSGGLLSTQTPALKDAMTSTTRHPPPSPTGASSSRFCKDTSCWDQVGSDLESSSKGDRFGEYLAFSNRARFSVSAPKSSAGGQKSGAVHVYDFNESGDFVRVGKEIVGSEGEEIRGILSKDGARVVIGGPLFDWRGYKNVGKVQVFELQSGSWKALGSPLYGEAEQDRAGHSVALSIDGNTIAFGSPFSHEKKGSVRVYRHEDGEWRKMGSDIVGEGNDERLGWWLAMSDNGEILALGSNANAIRVVQFENGAWSQLGNVINGENPNDDFGKTTSLSSDGKIVAGGAWRNSGNDVESGHVRIFSYNEDIWRQVGMDIDGSGPYDWLNRISLSEDGRFVASGSGAGNNDEGYVYVHENIGGTWYQLGGKITGQKPQENFGAYVALSPDATHILISAPNPQRNSNHQGLIRLFKLWNDH</sequence>
<protein>
    <submittedName>
        <fullName evidence="3">Uncharacterized protein</fullName>
    </submittedName>
</protein>
<dbReference type="SUPFAM" id="SSF50965">
    <property type="entry name" value="Galactose oxidase, central domain"/>
    <property type="match status" value="1"/>
</dbReference>
<feature type="region of interest" description="Disordered" evidence="1">
    <location>
        <begin position="303"/>
        <end position="328"/>
    </location>
</feature>
<dbReference type="PANTHER" id="PTHR36220:SF1">
    <property type="entry name" value="GAMMA TUBULIN COMPLEX COMPONENT C-TERMINAL DOMAIN-CONTAINING PROTEIN"/>
    <property type="match status" value="1"/>
</dbReference>
<organism evidence="3">
    <name type="scientific">Pseudictyota dubia</name>
    <dbReference type="NCBI Taxonomy" id="2749911"/>
    <lineage>
        <taxon>Eukaryota</taxon>
        <taxon>Sar</taxon>
        <taxon>Stramenopiles</taxon>
        <taxon>Ochrophyta</taxon>
        <taxon>Bacillariophyta</taxon>
        <taxon>Mediophyceae</taxon>
        <taxon>Biddulphiophycidae</taxon>
        <taxon>Eupodiscales</taxon>
        <taxon>Odontellaceae</taxon>
        <taxon>Pseudictyota</taxon>
    </lineage>
</organism>
<feature type="compositionally biased region" description="Basic and acidic residues" evidence="1">
    <location>
        <begin position="141"/>
        <end position="150"/>
    </location>
</feature>
<dbReference type="InterPro" id="IPR015915">
    <property type="entry name" value="Kelch-typ_b-propeller"/>
</dbReference>
<accession>A0A7R9WBQ6</accession>
<dbReference type="Gene3D" id="2.120.10.80">
    <property type="entry name" value="Kelch-type beta propeller"/>
    <property type="match status" value="1"/>
</dbReference>
<keyword evidence="2" id="KW-1133">Transmembrane helix</keyword>
<evidence type="ECO:0000256" key="2">
    <source>
        <dbReference type="SAM" id="Phobius"/>
    </source>
</evidence>
<evidence type="ECO:0000256" key="1">
    <source>
        <dbReference type="SAM" id="MobiDB-lite"/>
    </source>
</evidence>
<feature type="compositionally biased region" description="Low complexity" evidence="1">
    <location>
        <begin position="87"/>
        <end position="96"/>
    </location>
</feature>
<name>A0A7R9WBQ6_9STRA</name>
<feature type="compositionally biased region" description="Basic and acidic residues" evidence="1">
    <location>
        <begin position="1"/>
        <end position="11"/>
    </location>
</feature>
<keyword evidence="2" id="KW-0812">Transmembrane</keyword>
<feature type="compositionally biased region" description="Low complexity" evidence="1">
    <location>
        <begin position="402"/>
        <end position="414"/>
    </location>
</feature>
<feature type="region of interest" description="Disordered" evidence="1">
    <location>
        <begin position="391"/>
        <end position="442"/>
    </location>
</feature>
<feature type="region of interest" description="Disordered" evidence="1">
    <location>
        <begin position="196"/>
        <end position="232"/>
    </location>
</feature>
<reference evidence="3" key="1">
    <citation type="submission" date="2021-01" db="EMBL/GenBank/DDBJ databases">
        <authorList>
            <person name="Corre E."/>
            <person name="Pelletier E."/>
            <person name="Niang G."/>
            <person name="Scheremetjew M."/>
            <person name="Finn R."/>
            <person name="Kale V."/>
            <person name="Holt S."/>
            <person name="Cochrane G."/>
            <person name="Meng A."/>
            <person name="Brown T."/>
            <person name="Cohen L."/>
        </authorList>
    </citation>
    <scope>NUCLEOTIDE SEQUENCE</scope>
    <source>
        <strain evidence="3">CCMP147</strain>
    </source>
</reference>
<keyword evidence="2" id="KW-0472">Membrane</keyword>
<feature type="region of interest" description="Disordered" evidence="1">
    <location>
        <begin position="1"/>
        <end position="181"/>
    </location>
</feature>
<feature type="compositionally biased region" description="Polar residues" evidence="1">
    <location>
        <begin position="204"/>
        <end position="217"/>
    </location>
</feature>
<dbReference type="InterPro" id="IPR011043">
    <property type="entry name" value="Gal_Oxase/kelch_b-propeller"/>
</dbReference>
<evidence type="ECO:0000313" key="3">
    <source>
        <dbReference type="EMBL" id="CAD8320172.1"/>
    </source>
</evidence>